<dbReference type="InterPro" id="IPR022409">
    <property type="entry name" value="PKD/Chitinase_dom"/>
</dbReference>
<dbReference type="eggNOG" id="arCOG02508">
    <property type="taxonomic scope" value="Archaea"/>
</dbReference>
<dbReference type="InterPro" id="IPR013783">
    <property type="entry name" value="Ig-like_fold"/>
</dbReference>
<dbReference type="Proteomes" id="UP000006565">
    <property type="component" value="Chromosome"/>
</dbReference>
<accession>E1RFM3</accession>
<gene>
    <name evidence="2" type="ordered locus">Mpet_2584</name>
</gene>
<evidence type="ECO:0000313" key="2">
    <source>
        <dbReference type="EMBL" id="ADN37327.1"/>
    </source>
</evidence>
<evidence type="ECO:0000259" key="1">
    <source>
        <dbReference type="PROSITE" id="PS50093"/>
    </source>
</evidence>
<dbReference type="PROSITE" id="PS50194">
    <property type="entry name" value="FILAMIN_REPEAT"/>
    <property type="match status" value="1"/>
</dbReference>
<feature type="domain" description="PKD" evidence="1">
    <location>
        <begin position="214"/>
        <end position="311"/>
    </location>
</feature>
<dbReference type="Gene3D" id="2.60.40.10">
    <property type="entry name" value="Immunoglobulins"/>
    <property type="match status" value="5"/>
</dbReference>
<protein>
    <submittedName>
        <fullName evidence="2">PKD domain containing protein</fullName>
    </submittedName>
</protein>
<proteinExistence type="predicted"/>
<dbReference type="OrthoDB" id="136775at2157"/>
<feature type="domain" description="PKD" evidence="1">
    <location>
        <begin position="148"/>
        <end position="217"/>
    </location>
</feature>
<dbReference type="InterPro" id="IPR035986">
    <property type="entry name" value="PKD_dom_sf"/>
</dbReference>
<dbReference type="InterPro" id="IPR017868">
    <property type="entry name" value="Filamin/ABP280_repeat-like"/>
</dbReference>
<dbReference type="CDD" id="cd00146">
    <property type="entry name" value="PKD"/>
    <property type="match status" value="3"/>
</dbReference>
<sequence precursor="true">MYDNVELNKRSILKSFLSGSTGKFALLVLLVLISFPLICTPAAADSASASGLNVAMTLSSGDDWDGYLVLTYSGTVSGKTASSWSWSFDDSDTATGSSGTHTYDETGTYDVILVVTYSDSTTEQIATDIAIEEPTLDASADITVDDDDLKITYESTTDGAVSWEWDFDDGDTSTSESGSHYYDDYGEYTVTLTVTSEDSSTDTYTEDITLDESPSAYFTVDVDSGSSPLTVEFTDGSEENSYTGADIVEWVWDFDYDDETETFDDDDSSADTEFTFEEEGTYTVTLTVTDEDGEEDSYEMDIVVDDDSAPTADYYIDDDCDTSGAATLTIQFYDDSEEAEDTGAEITSWLWKFYDEDDSLYLYSYSENPELDFEDEGVYTLVYTVTDEDGVSDSMTEEDLIEVYSGLSVTFYGSPTSGTTPLTVYFYATDGAYNEYDIETYYWYFGDGSTSSESDTSTSHTYKTAGTYDVKLKVTDEEGNTYTCTESDYITVSTAATSVATSSKTYAVTESATSAETEEADLGSSTSSGTTIFGIPGTEYFRTEMSRFYNFYEEYTSLLAGMFGMG</sequence>
<feature type="domain" description="PKD" evidence="1">
    <location>
        <begin position="339"/>
        <end position="408"/>
    </location>
</feature>
<dbReference type="AlphaFoldDB" id="E1RFM3"/>
<dbReference type="KEGG" id="mpi:Mpet_2584"/>
<dbReference type="RefSeq" id="WP_013330500.1">
    <property type="nucleotide sequence ID" value="NC_014507.1"/>
</dbReference>
<dbReference type="InterPro" id="IPR000601">
    <property type="entry name" value="PKD_dom"/>
</dbReference>
<keyword evidence="3" id="KW-1185">Reference proteome</keyword>
<feature type="domain" description="PKD" evidence="1">
    <location>
        <begin position="70"/>
        <end position="138"/>
    </location>
</feature>
<dbReference type="STRING" id="679926.Mpet_2584"/>
<dbReference type="HOGENOM" id="CLU_481142_0_0_2"/>
<evidence type="ECO:0000313" key="3">
    <source>
        <dbReference type="Proteomes" id="UP000006565"/>
    </source>
</evidence>
<name>E1RFM3_METP4</name>
<dbReference type="PANTHER" id="PTHR36842:SF1">
    <property type="entry name" value="PROTEIN TOLB"/>
    <property type="match status" value="1"/>
</dbReference>
<organism evidence="2 3">
    <name type="scientific">Methanolacinia petrolearia (strain DSM 11571 / OCM 486 / SEBR 4847)</name>
    <name type="common">Methanoplanus petrolearius</name>
    <dbReference type="NCBI Taxonomy" id="679926"/>
    <lineage>
        <taxon>Archaea</taxon>
        <taxon>Methanobacteriati</taxon>
        <taxon>Methanobacteriota</taxon>
        <taxon>Stenosarchaea group</taxon>
        <taxon>Methanomicrobia</taxon>
        <taxon>Methanomicrobiales</taxon>
        <taxon>Methanomicrobiaceae</taxon>
        <taxon>Methanolacinia</taxon>
    </lineage>
</organism>
<feature type="domain" description="PKD" evidence="1">
    <location>
        <begin position="407"/>
        <end position="497"/>
    </location>
</feature>
<dbReference type="Pfam" id="PF18911">
    <property type="entry name" value="PKD_4"/>
    <property type="match status" value="5"/>
</dbReference>
<reference evidence="2 3" key="1">
    <citation type="journal article" date="2010" name="Stand. Genomic Sci.">
        <title>Complete genome sequence of Methanoplanus petrolearius type strain (SEBR 4847).</title>
        <authorList>
            <person name="Brambilla E."/>
            <person name="Djao O.D."/>
            <person name="Daligault H."/>
            <person name="Lapidus A."/>
            <person name="Lucas S."/>
            <person name="Hammon N."/>
            <person name="Nolan M."/>
            <person name="Tice H."/>
            <person name="Cheng J.F."/>
            <person name="Han C."/>
            <person name="Tapia R."/>
            <person name="Goodwin L."/>
            <person name="Pitluck S."/>
            <person name="Liolios K."/>
            <person name="Ivanova N."/>
            <person name="Mavromatis K."/>
            <person name="Mikhailova N."/>
            <person name="Pati A."/>
            <person name="Chen A."/>
            <person name="Palaniappan K."/>
            <person name="Land M."/>
            <person name="Hauser L."/>
            <person name="Chang Y.J."/>
            <person name="Jeffries C.D."/>
            <person name="Rohde M."/>
            <person name="Spring S."/>
            <person name="Sikorski J."/>
            <person name="Goker M."/>
            <person name="Woyke T."/>
            <person name="Bristow J."/>
            <person name="Eisen J.A."/>
            <person name="Markowitz V."/>
            <person name="Hugenholtz P."/>
            <person name="Kyrpides N.C."/>
            <person name="Klenk H.P."/>
        </authorList>
    </citation>
    <scope>NUCLEOTIDE SEQUENCE [LARGE SCALE GENOMIC DNA]</scope>
    <source>
        <strain evidence="3">DSM 11571 / OCM 486 / SEBR 4847</strain>
    </source>
</reference>
<dbReference type="GeneID" id="9745077"/>
<dbReference type="SUPFAM" id="SSF49299">
    <property type="entry name" value="PKD domain"/>
    <property type="match status" value="5"/>
</dbReference>
<dbReference type="PROSITE" id="PS50093">
    <property type="entry name" value="PKD"/>
    <property type="match status" value="5"/>
</dbReference>
<dbReference type="SMART" id="SM00089">
    <property type="entry name" value="PKD"/>
    <property type="match status" value="5"/>
</dbReference>
<dbReference type="EMBL" id="CP002117">
    <property type="protein sequence ID" value="ADN37327.1"/>
    <property type="molecule type" value="Genomic_DNA"/>
</dbReference>
<dbReference type="PANTHER" id="PTHR36842">
    <property type="entry name" value="PROTEIN TOLB HOMOLOG"/>
    <property type="match status" value="1"/>
</dbReference>